<evidence type="ECO:0000313" key="6">
    <source>
        <dbReference type="Proteomes" id="UP000192333"/>
    </source>
</evidence>
<dbReference type="InterPro" id="IPR001584">
    <property type="entry name" value="Integrase_cat-core"/>
</dbReference>
<gene>
    <name evidence="2" type="ORF">SAMN00777080_2410</name>
    <name evidence="3" type="ORF">SAMN00777080_2882</name>
    <name evidence="4" type="ORF">SAMN00777080_4547</name>
    <name evidence="5" type="ORF">SAMN00777080_4728</name>
</gene>
<dbReference type="GO" id="GO:0015074">
    <property type="term" value="P:DNA integration"/>
    <property type="evidence" value="ECO:0007669"/>
    <property type="project" value="InterPro"/>
</dbReference>
<dbReference type="EMBL" id="LT838813">
    <property type="protein sequence ID" value="SMD45874.1"/>
    <property type="molecule type" value="Genomic_DNA"/>
</dbReference>
<dbReference type="EMBL" id="LT838813">
    <property type="protein sequence ID" value="SMD44262.1"/>
    <property type="molecule type" value="Genomic_DNA"/>
</dbReference>
<dbReference type="SUPFAM" id="SSF53098">
    <property type="entry name" value="Ribonuclease H-like"/>
    <property type="match status" value="1"/>
</dbReference>
<proteinExistence type="predicted"/>
<evidence type="ECO:0000259" key="1">
    <source>
        <dbReference type="PROSITE" id="PS50994"/>
    </source>
</evidence>
<dbReference type="PROSITE" id="PS50994">
    <property type="entry name" value="INTEGRASE"/>
    <property type="match status" value="1"/>
</dbReference>
<dbReference type="AlphaFoldDB" id="A0A1W2H6K0"/>
<dbReference type="GO" id="GO:0003676">
    <property type="term" value="F:nucleic acid binding"/>
    <property type="evidence" value="ECO:0007669"/>
    <property type="project" value="InterPro"/>
</dbReference>
<evidence type="ECO:0000313" key="5">
    <source>
        <dbReference type="EMBL" id="SMD46049.1"/>
    </source>
</evidence>
<reference evidence="3" key="1">
    <citation type="submission" date="2017-04" db="EMBL/GenBank/DDBJ databases">
        <authorList>
            <person name="Afonso C.L."/>
            <person name="Miller P.J."/>
            <person name="Scott M.A."/>
            <person name="Spackman E."/>
            <person name="Goraichik I."/>
            <person name="Dimitrov K.M."/>
            <person name="Suarez D.L."/>
            <person name="Swayne D.E."/>
        </authorList>
    </citation>
    <scope>NUCLEOTIDE SEQUENCE [LARGE SCALE GENOMIC DNA]</scope>
    <source>
        <strain evidence="3">DSM 16537</strain>
    </source>
</reference>
<dbReference type="Proteomes" id="UP000192333">
    <property type="component" value="Chromosome I"/>
</dbReference>
<dbReference type="InterPro" id="IPR012337">
    <property type="entry name" value="RNaseH-like_sf"/>
</dbReference>
<dbReference type="RefSeq" id="WP_084120665.1">
    <property type="nucleotide sequence ID" value="NZ_LT838813.1"/>
</dbReference>
<evidence type="ECO:0000313" key="2">
    <source>
        <dbReference type="EMBL" id="SMD43801.1"/>
    </source>
</evidence>
<dbReference type="EMBL" id="LT838813">
    <property type="protein sequence ID" value="SMD46049.1"/>
    <property type="molecule type" value="Genomic_DNA"/>
</dbReference>
<name>A0A1W2H6K0_9BACT</name>
<feature type="domain" description="Integrase catalytic" evidence="1">
    <location>
        <begin position="114"/>
        <end position="287"/>
    </location>
</feature>
<sequence>MVPLLMSLRGSLSVHGIPMERFYSYVGISRQGFSKAAQRYKEECRMVGEFAVLVKSYRLEKDRRAGSRSVFHNLGIKSGYGIGTNKFERLMSSNGLVLPALNTRIVTTKSSMQSWNYPNLLNGLTINDINMAVVGDLTYINICGRRYFLFCLTDIYSARIVGSGFGESMRAEDAKSAQDQWVGLRGKENLMDCIHHTDGGTQYFSALYLGGLNKLGVRVSCAKNCLMNGYAEQRNGLIKHHLVPTIKAWEKAGLKREFERIIHVYNYERKQEGLGWLSPVEFEKKISGLSEKPGHTLYDFGQNKNGF</sequence>
<dbReference type="STRING" id="758820.SAMN00777080_2410"/>
<dbReference type="Pfam" id="PF00665">
    <property type="entry name" value="rve"/>
    <property type="match status" value="1"/>
</dbReference>
<protein>
    <submittedName>
        <fullName evidence="3">Transposase InsO and inactivated derivatives</fullName>
    </submittedName>
</protein>
<dbReference type="EMBL" id="LT838813">
    <property type="protein sequence ID" value="SMD43801.1"/>
    <property type="molecule type" value="Genomic_DNA"/>
</dbReference>
<organism evidence="3 6">
    <name type="scientific">Aquiflexum balticum DSM 16537</name>
    <dbReference type="NCBI Taxonomy" id="758820"/>
    <lineage>
        <taxon>Bacteria</taxon>
        <taxon>Pseudomonadati</taxon>
        <taxon>Bacteroidota</taxon>
        <taxon>Cytophagia</taxon>
        <taxon>Cytophagales</taxon>
        <taxon>Cyclobacteriaceae</taxon>
        <taxon>Aquiflexum</taxon>
    </lineage>
</organism>
<dbReference type="InterPro" id="IPR036397">
    <property type="entry name" value="RNaseH_sf"/>
</dbReference>
<dbReference type="PANTHER" id="PTHR46889:SF5">
    <property type="entry name" value="INTEGRASE PROTEIN"/>
    <property type="match status" value="1"/>
</dbReference>
<dbReference type="OrthoDB" id="936265at2"/>
<reference evidence="6" key="2">
    <citation type="submission" date="2017-04" db="EMBL/GenBank/DDBJ databases">
        <authorList>
            <person name="Varghese N."/>
            <person name="Submissions S."/>
        </authorList>
    </citation>
    <scope>NUCLEOTIDE SEQUENCE [LARGE SCALE GENOMIC DNA]</scope>
    <source>
        <strain evidence="6">DSM 16537</strain>
    </source>
</reference>
<accession>A0A1W2H6K0</accession>
<dbReference type="InterPro" id="IPR050900">
    <property type="entry name" value="Transposase_IS3/IS150/IS904"/>
</dbReference>
<keyword evidence="6" id="KW-1185">Reference proteome</keyword>
<dbReference type="PANTHER" id="PTHR46889">
    <property type="entry name" value="TRANSPOSASE INSF FOR INSERTION SEQUENCE IS3B-RELATED"/>
    <property type="match status" value="1"/>
</dbReference>
<evidence type="ECO:0000313" key="3">
    <source>
        <dbReference type="EMBL" id="SMD44262.1"/>
    </source>
</evidence>
<evidence type="ECO:0000313" key="4">
    <source>
        <dbReference type="EMBL" id="SMD45874.1"/>
    </source>
</evidence>
<dbReference type="Gene3D" id="3.30.420.10">
    <property type="entry name" value="Ribonuclease H-like superfamily/Ribonuclease H"/>
    <property type="match status" value="1"/>
</dbReference>